<keyword evidence="3 5" id="KW-0378">Hydrolase</keyword>
<reference evidence="8 9" key="1">
    <citation type="submission" date="2020-05" db="EMBL/GenBank/DDBJ databases">
        <title>Thiomicrorhabdus sediminis sp.nov. and Thiomicrorhabdus xiamenensis sp.nov., novel sulfur-oxidizing bacteria isolated from coastal sediment.</title>
        <authorList>
            <person name="Liu X."/>
        </authorList>
    </citation>
    <scope>NUCLEOTIDE SEQUENCE [LARGE SCALE GENOMIC DNA]</scope>
    <source>
        <strain evidence="8 9">G2</strain>
    </source>
</reference>
<dbReference type="PANTHER" id="PTHR43806:SF11">
    <property type="entry name" value="CEREVISIN-RELATED"/>
    <property type="match status" value="1"/>
</dbReference>
<dbReference type="InterPro" id="IPR023828">
    <property type="entry name" value="Peptidase_S8_Ser-AS"/>
</dbReference>
<evidence type="ECO:0000256" key="1">
    <source>
        <dbReference type="ARBA" id="ARBA00011073"/>
    </source>
</evidence>
<dbReference type="RefSeq" id="WP_173284830.1">
    <property type="nucleotide sequence ID" value="NZ_CP054020.1"/>
</dbReference>
<keyword evidence="4 5" id="KW-0720">Serine protease</keyword>
<dbReference type="InterPro" id="IPR015500">
    <property type="entry name" value="Peptidase_S8_subtilisin-rel"/>
</dbReference>
<dbReference type="PROSITE" id="PS00138">
    <property type="entry name" value="SUBTILASE_SER"/>
    <property type="match status" value="1"/>
</dbReference>
<dbReference type="InterPro" id="IPR036852">
    <property type="entry name" value="Peptidase_S8/S53_dom_sf"/>
</dbReference>
<gene>
    <name evidence="8" type="ORF">HQN79_05450</name>
</gene>
<organism evidence="8 9">
    <name type="scientific">Thiomicrorhabdus xiamenensis</name>
    <dbReference type="NCBI Taxonomy" id="2739063"/>
    <lineage>
        <taxon>Bacteria</taxon>
        <taxon>Pseudomonadati</taxon>
        <taxon>Pseudomonadota</taxon>
        <taxon>Gammaproteobacteria</taxon>
        <taxon>Thiotrichales</taxon>
        <taxon>Piscirickettsiaceae</taxon>
        <taxon>Thiomicrorhabdus</taxon>
    </lineage>
</organism>
<keyword evidence="2 5" id="KW-0645">Protease</keyword>
<keyword evidence="9" id="KW-1185">Reference proteome</keyword>
<feature type="signal peptide" evidence="6">
    <location>
        <begin position="1"/>
        <end position="19"/>
    </location>
</feature>
<name>A0A7D4P4Q3_9GAMM</name>
<dbReference type="GO" id="GO:0004252">
    <property type="term" value="F:serine-type endopeptidase activity"/>
    <property type="evidence" value="ECO:0007669"/>
    <property type="project" value="UniProtKB-UniRule"/>
</dbReference>
<proteinExistence type="inferred from homology"/>
<dbReference type="Pfam" id="PF00082">
    <property type="entry name" value="Peptidase_S8"/>
    <property type="match status" value="1"/>
</dbReference>
<evidence type="ECO:0000256" key="6">
    <source>
        <dbReference type="SAM" id="SignalP"/>
    </source>
</evidence>
<dbReference type="InterPro" id="IPR000209">
    <property type="entry name" value="Peptidase_S8/S53_dom"/>
</dbReference>
<dbReference type="SUPFAM" id="SSF52743">
    <property type="entry name" value="Subtilisin-like"/>
    <property type="match status" value="1"/>
</dbReference>
<dbReference type="PANTHER" id="PTHR43806">
    <property type="entry name" value="PEPTIDASE S8"/>
    <property type="match status" value="1"/>
</dbReference>
<dbReference type="EMBL" id="CP054020">
    <property type="protein sequence ID" value="QKI89055.1"/>
    <property type="molecule type" value="Genomic_DNA"/>
</dbReference>
<evidence type="ECO:0000256" key="3">
    <source>
        <dbReference type="ARBA" id="ARBA00022801"/>
    </source>
</evidence>
<feature type="chain" id="PRO_5028983903" evidence="6">
    <location>
        <begin position="20"/>
        <end position="519"/>
    </location>
</feature>
<protein>
    <submittedName>
        <fullName evidence="8">S8 family serine peptidase</fullName>
    </submittedName>
</protein>
<evidence type="ECO:0000256" key="4">
    <source>
        <dbReference type="ARBA" id="ARBA00022825"/>
    </source>
</evidence>
<dbReference type="KEGG" id="txa:HQN79_05450"/>
<feature type="active site" description="Charge relay system" evidence="5">
    <location>
        <position position="187"/>
    </location>
</feature>
<comment type="similarity">
    <text evidence="1 5">Belongs to the peptidase S8 family.</text>
</comment>
<feature type="active site" description="Charge relay system" evidence="5">
    <location>
        <position position="416"/>
    </location>
</feature>
<evidence type="ECO:0000259" key="7">
    <source>
        <dbReference type="Pfam" id="PF00082"/>
    </source>
</evidence>
<dbReference type="Proteomes" id="UP000504724">
    <property type="component" value="Chromosome"/>
</dbReference>
<evidence type="ECO:0000256" key="2">
    <source>
        <dbReference type="ARBA" id="ARBA00022670"/>
    </source>
</evidence>
<evidence type="ECO:0000313" key="9">
    <source>
        <dbReference type="Proteomes" id="UP000504724"/>
    </source>
</evidence>
<feature type="domain" description="Peptidase S8/S53" evidence="7">
    <location>
        <begin position="180"/>
        <end position="453"/>
    </location>
</feature>
<keyword evidence="6" id="KW-0732">Signal</keyword>
<sequence>MKKTILALAIAAIASPVIAGSDMPTPVKAQAASAPKAQNLESDISLTTLNVKFHEAPTEEQIQAVLDVAGATVKSNHSRFKMITIEFDGNPDEIKTAIETLPFVKQVMFDKAIKSQALTTTALPEEDLFSQMWNWHNGGGFIESTDRPNDTNPYLYVNGVDLGALEARRLLEDRVNSMEDIIIAVFDSGVNYNDPALKDMMWVNADEIPDNGIDDDGDSYIDNIYGIAPNKTVSGDPIATTSTHGTQVAGVICEKINNAYAGAGLTPRCKIMAINIEDDNGIQWENATISGIDFVLNEGVKISNFSNSMSGSADETLMASYDAFVALKDGGHLVVAASGNDSQSIDDTPLYPASYSMDNVITVNGITGTGGRATYSNYGAISTDIAAPTNGIVTTSFTSDGSVLTPVESTSFNGTSAATPEVAAVAAALWSLSPSLTYTQVRDYVLNNAQVIPNYTDVRDIEDGGSVLENVTLSSTGGMLDFTASVKALIADIEGNSTKLGVPANKVFESLNFGSAHTP</sequence>
<dbReference type="InterPro" id="IPR050131">
    <property type="entry name" value="Peptidase_S8_subtilisin-like"/>
</dbReference>
<feature type="active site" description="Charge relay system" evidence="5">
    <location>
        <position position="244"/>
    </location>
</feature>
<dbReference type="AlphaFoldDB" id="A0A7D4P4Q3"/>
<dbReference type="PRINTS" id="PR00723">
    <property type="entry name" value="SUBTILISIN"/>
</dbReference>
<evidence type="ECO:0000313" key="8">
    <source>
        <dbReference type="EMBL" id="QKI89055.1"/>
    </source>
</evidence>
<accession>A0A7D4P4Q3</accession>
<dbReference type="Gene3D" id="3.40.50.200">
    <property type="entry name" value="Peptidase S8/S53 domain"/>
    <property type="match status" value="1"/>
</dbReference>
<evidence type="ECO:0000256" key="5">
    <source>
        <dbReference type="PROSITE-ProRule" id="PRU01240"/>
    </source>
</evidence>
<dbReference type="GO" id="GO:0006508">
    <property type="term" value="P:proteolysis"/>
    <property type="evidence" value="ECO:0007669"/>
    <property type="project" value="UniProtKB-KW"/>
</dbReference>
<dbReference type="PROSITE" id="PS51892">
    <property type="entry name" value="SUBTILASE"/>
    <property type="match status" value="1"/>
</dbReference>